<protein>
    <submittedName>
        <fullName evidence="1">Uncharacterized protein</fullName>
    </submittedName>
</protein>
<dbReference type="EMBL" id="JAYMYQ010000003">
    <property type="protein sequence ID" value="KAK7344939.1"/>
    <property type="molecule type" value="Genomic_DNA"/>
</dbReference>
<gene>
    <name evidence="1" type="ORF">VNO77_15207</name>
</gene>
<dbReference type="Proteomes" id="UP001367508">
    <property type="component" value="Unassembled WGS sequence"/>
</dbReference>
<accession>A0AAN9LZF2</accession>
<organism evidence="1 2">
    <name type="scientific">Canavalia gladiata</name>
    <name type="common">Sword bean</name>
    <name type="synonym">Dolichos gladiatus</name>
    <dbReference type="NCBI Taxonomy" id="3824"/>
    <lineage>
        <taxon>Eukaryota</taxon>
        <taxon>Viridiplantae</taxon>
        <taxon>Streptophyta</taxon>
        <taxon>Embryophyta</taxon>
        <taxon>Tracheophyta</taxon>
        <taxon>Spermatophyta</taxon>
        <taxon>Magnoliopsida</taxon>
        <taxon>eudicotyledons</taxon>
        <taxon>Gunneridae</taxon>
        <taxon>Pentapetalae</taxon>
        <taxon>rosids</taxon>
        <taxon>fabids</taxon>
        <taxon>Fabales</taxon>
        <taxon>Fabaceae</taxon>
        <taxon>Papilionoideae</taxon>
        <taxon>50 kb inversion clade</taxon>
        <taxon>NPAAA clade</taxon>
        <taxon>indigoferoid/millettioid clade</taxon>
        <taxon>Phaseoleae</taxon>
        <taxon>Canavalia</taxon>
    </lineage>
</organism>
<keyword evidence="2" id="KW-1185">Reference proteome</keyword>
<comment type="caution">
    <text evidence="1">The sequence shown here is derived from an EMBL/GenBank/DDBJ whole genome shotgun (WGS) entry which is preliminary data.</text>
</comment>
<evidence type="ECO:0000313" key="2">
    <source>
        <dbReference type="Proteomes" id="UP001367508"/>
    </source>
</evidence>
<sequence>MEYERSRGAKILPHFKIALQPGHIQANPAAKTTPPPIVWCSCQCRLLPYSSDTMNGGEGSSVNTLLFVTRAEASTSGTRYLHLIAHDSHANLMGVSIASNGVQNVGVLFSAAIYSVVFSGLPSRDCHSSLASLNPVPLARLVPGRE</sequence>
<proteinExistence type="predicted"/>
<name>A0AAN9LZF2_CANGL</name>
<evidence type="ECO:0000313" key="1">
    <source>
        <dbReference type="EMBL" id="KAK7344939.1"/>
    </source>
</evidence>
<dbReference type="AlphaFoldDB" id="A0AAN9LZF2"/>
<reference evidence="1 2" key="1">
    <citation type="submission" date="2024-01" db="EMBL/GenBank/DDBJ databases">
        <title>The genomes of 5 underutilized Papilionoideae crops provide insights into root nodulation and disease resistanc.</title>
        <authorList>
            <person name="Jiang F."/>
        </authorList>
    </citation>
    <scope>NUCLEOTIDE SEQUENCE [LARGE SCALE GENOMIC DNA]</scope>
    <source>
        <strain evidence="1">LVBAO_FW01</strain>
        <tissue evidence="1">Leaves</tissue>
    </source>
</reference>